<reference evidence="2 3" key="1">
    <citation type="submission" date="2024-03" db="EMBL/GenBank/DDBJ databases">
        <title>Chitinophaga caseinilytica sp. nov., a casein hydrolysing bacterium isolated from forest soil.</title>
        <authorList>
            <person name="Lee D.S."/>
            <person name="Han D.M."/>
            <person name="Baek J.H."/>
            <person name="Choi D.G."/>
            <person name="Jeon J.H."/>
            <person name="Jeon C.O."/>
        </authorList>
    </citation>
    <scope>NUCLEOTIDE SEQUENCE [LARGE SCALE GENOMIC DNA]</scope>
    <source>
        <strain evidence="2 3">KACC 19118</strain>
    </source>
</reference>
<keyword evidence="3" id="KW-1185">Reference proteome</keyword>
<organism evidence="2 3">
    <name type="scientific">Chitinophaga caseinilytica</name>
    <dbReference type="NCBI Taxonomy" id="2267521"/>
    <lineage>
        <taxon>Bacteria</taxon>
        <taxon>Pseudomonadati</taxon>
        <taxon>Bacteroidota</taxon>
        <taxon>Chitinophagia</taxon>
        <taxon>Chitinophagales</taxon>
        <taxon>Chitinophagaceae</taxon>
        <taxon>Chitinophaga</taxon>
    </lineage>
</organism>
<evidence type="ECO:0008006" key="4">
    <source>
        <dbReference type="Google" id="ProtNLM"/>
    </source>
</evidence>
<sequence length="400" mass="43944">MKKVLVLMIALLMTGALHAQNRLVTNQYIRTKVTDKTYTQKTGTTIPNDNLSINTANSKTWLVLEERFLPAQAGRMPWESEIVPMETNIPCHGPQYMQASNVPLKEYTSCSAFLYSSFSTNLQAFQRRMFGSTNTTWRDQSATCTTLPPNQPLAAKGDTTAGMSLMAAGFYGPLNRSGIWGNNVAGLGTEWVYTRGRFYAPVAGKYYIGVAADNYFRLQIDGADFVRNDLNPFTEESFRVWHIFPITLSAGIHELYLAGKNTGNEGQMGCEVYNNDTTQLEAATEAQLNLLYTTRNIQTVGNICRYPESRTITVGNFTSVTGTVAYGSSSANLNAPVNLAADANTVLNFNFQGASNARLHIFSNEVLVEDRLLTAATTTSVTIPAGATRTFRVEIRPPGP</sequence>
<feature type="chain" id="PRO_5047157349" description="PA14 domain-containing protein" evidence="1">
    <location>
        <begin position="20"/>
        <end position="400"/>
    </location>
</feature>
<evidence type="ECO:0000256" key="1">
    <source>
        <dbReference type="SAM" id="SignalP"/>
    </source>
</evidence>
<dbReference type="EMBL" id="CP150096">
    <property type="protein sequence ID" value="WZN46117.1"/>
    <property type="molecule type" value="Genomic_DNA"/>
</dbReference>
<evidence type="ECO:0000313" key="3">
    <source>
        <dbReference type="Proteomes" id="UP001449657"/>
    </source>
</evidence>
<gene>
    <name evidence="2" type="ORF">WJU22_24800</name>
</gene>
<dbReference type="Proteomes" id="UP001449657">
    <property type="component" value="Chromosome"/>
</dbReference>
<feature type="signal peptide" evidence="1">
    <location>
        <begin position="1"/>
        <end position="19"/>
    </location>
</feature>
<name>A0ABZ2Z454_9BACT</name>
<keyword evidence="1" id="KW-0732">Signal</keyword>
<evidence type="ECO:0000313" key="2">
    <source>
        <dbReference type="EMBL" id="WZN46117.1"/>
    </source>
</evidence>
<dbReference type="RefSeq" id="WP_341840858.1">
    <property type="nucleotide sequence ID" value="NZ_CP149792.1"/>
</dbReference>
<proteinExistence type="predicted"/>
<protein>
    <recommendedName>
        <fullName evidence="4">PA14 domain-containing protein</fullName>
    </recommendedName>
</protein>
<accession>A0ABZ2Z454</accession>